<feature type="domain" description="Translation initiation factor beta propellor-like" evidence="9">
    <location>
        <begin position="276"/>
        <end position="475"/>
    </location>
</feature>
<dbReference type="GO" id="GO:0003743">
    <property type="term" value="F:translation initiation factor activity"/>
    <property type="evidence" value="ECO:0007669"/>
    <property type="project" value="UniProtKB-KW"/>
</dbReference>
<feature type="region of interest" description="Disordered" evidence="8">
    <location>
        <begin position="502"/>
        <end position="524"/>
    </location>
</feature>
<name>A0AAV9IRJ6_CYACA</name>
<keyword evidence="3" id="KW-0396">Initiation factor</keyword>
<protein>
    <recommendedName>
        <fullName evidence="2">Eukaryotic translation initiation factor 2A</fullName>
    </recommendedName>
</protein>
<dbReference type="PANTHER" id="PTHR13227">
    <property type="entry name" value="EUKARYOTIC TRANSLATION INITIATION FACTOR 2A"/>
    <property type="match status" value="1"/>
</dbReference>
<evidence type="ECO:0000256" key="5">
    <source>
        <dbReference type="ARBA" id="ARBA00022737"/>
    </source>
</evidence>
<evidence type="ECO:0000256" key="1">
    <source>
        <dbReference type="ARBA" id="ARBA00009573"/>
    </source>
</evidence>
<feature type="region of interest" description="Disordered" evidence="8">
    <location>
        <begin position="551"/>
        <end position="591"/>
    </location>
</feature>
<dbReference type="Gene3D" id="2.130.10.10">
    <property type="entry name" value="YVTN repeat-like/Quinoprotein amine dehydrogenase"/>
    <property type="match status" value="1"/>
</dbReference>
<feature type="compositionally biased region" description="Basic and acidic residues" evidence="8">
    <location>
        <begin position="551"/>
        <end position="560"/>
    </location>
</feature>
<comment type="caution">
    <text evidence="10">The sequence shown here is derived from an EMBL/GenBank/DDBJ whole genome shotgun (WGS) entry which is preliminary data.</text>
</comment>
<evidence type="ECO:0000256" key="4">
    <source>
        <dbReference type="ARBA" id="ARBA00022574"/>
    </source>
</evidence>
<dbReference type="InterPro" id="IPR013979">
    <property type="entry name" value="TIF_beta_prop-like"/>
</dbReference>
<dbReference type="InterPro" id="IPR011387">
    <property type="entry name" value="TIF2A"/>
</dbReference>
<dbReference type="AlphaFoldDB" id="A0AAV9IRJ6"/>
<gene>
    <name evidence="10" type="ORF">CDCA_CDCA03G0841</name>
</gene>
<organism evidence="10 11">
    <name type="scientific">Cyanidium caldarium</name>
    <name type="common">Red alga</name>
    <dbReference type="NCBI Taxonomy" id="2771"/>
    <lineage>
        <taxon>Eukaryota</taxon>
        <taxon>Rhodophyta</taxon>
        <taxon>Bangiophyceae</taxon>
        <taxon>Cyanidiales</taxon>
        <taxon>Cyanidiaceae</taxon>
        <taxon>Cyanidium</taxon>
    </lineage>
</organism>
<proteinExistence type="inferred from homology"/>
<evidence type="ECO:0000259" key="9">
    <source>
        <dbReference type="Pfam" id="PF08662"/>
    </source>
</evidence>
<reference evidence="10 11" key="1">
    <citation type="submission" date="2022-07" db="EMBL/GenBank/DDBJ databases">
        <title>Genome-wide signatures of adaptation to extreme environments.</title>
        <authorList>
            <person name="Cho C.H."/>
            <person name="Yoon H.S."/>
        </authorList>
    </citation>
    <scope>NUCLEOTIDE SEQUENCE [LARGE SCALE GENOMIC DNA]</scope>
    <source>
        <strain evidence="10 11">DBV 063 E5</strain>
    </source>
</reference>
<evidence type="ECO:0000256" key="2">
    <source>
        <dbReference type="ARBA" id="ARBA00013819"/>
    </source>
</evidence>
<evidence type="ECO:0000256" key="7">
    <source>
        <dbReference type="ARBA" id="ARBA00022917"/>
    </source>
</evidence>
<evidence type="ECO:0000256" key="6">
    <source>
        <dbReference type="ARBA" id="ARBA00022845"/>
    </source>
</evidence>
<evidence type="ECO:0000313" key="10">
    <source>
        <dbReference type="EMBL" id="KAK4534816.1"/>
    </source>
</evidence>
<accession>A0AAV9IRJ6</accession>
<keyword evidence="5" id="KW-0677">Repeat</keyword>
<dbReference type="Proteomes" id="UP001301350">
    <property type="component" value="Unassembled WGS sequence"/>
</dbReference>
<dbReference type="GO" id="GO:0022627">
    <property type="term" value="C:cytosolic small ribosomal subunit"/>
    <property type="evidence" value="ECO:0007669"/>
    <property type="project" value="TreeGrafter"/>
</dbReference>
<dbReference type="GO" id="GO:0043022">
    <property type="term" value="F:ribosome binding"/>
    <property type="evidence" value="ECO:0007669"/>
    <property type="project" value="TreeGrafter"/>
</dbReference>
<dbReference type="GO" id="GO:0000049">
    <property type="term" value="F:tRNA binding"/>
    <property type="evidence" value="ECO:0007669"/>
    <property type="project" value="TreeGrafter"/>
</dbReference>
<comment type="similarity">
    <text evidence="1">Belongs to the WD repeat EIF2A family.</text>
</comment>
<evidence type="ECO:0000256" key="3">
    <source>
        <dbReference type="ARBA" id="ARBA00022540"/>
    </source>
</evidence>
<dbReference type="GO" id="GO:0003729">
    <property type="term" value="F:mRNA binding"/>
    <property type="evidence" value="ECO:0007669"/>
    <property type="project" value="TreeGrafter"/>
</dbReference>
<dbReference type="InterPro" id="IPR015943">
    <property type="entry name" value="WD40/YVTN_repeat-like_dom_sf"/>
</dbReference>
<dbReference type="PANTHER" id="PTHR13227:SF0">
    <property type="entry name" value="EUKARYOTIC TRANSLATION INITIATION FACTOR 2A"/>
    <property type="match status" value="1"/>
</dbReference>
<dbReference type="EMBL" id="JANCYW010000003">
    <property type="protein sequence ID" value="KAK4534816.1"/>
    <property type="molecule type" value="Genomic_DNA"/>
</dbReference>
<keyword evidence="4" id="KW-0853">WD repeat</keyword>
<evidence type="ECO:0000313" key="11">
    <source>
        <dbReference type="Proteomes" id="UP001301350"/>
    </source>
</evidence>
<keyword evidence="7" id="KW-0648">Protein biosynthesis</keyword>
<dbReference type="SUPFAM" id="SSF50960">
    <property type="entry name" value="TolB, C-terminal domain"/>
    <property type="match status" value="1"/>
</dbReference>
<keyword evidence="11" id="KW-1185">Reference proteome</keyword>
<keyword evidence="6" id="KW-0810">Translation regulation</keyword>
<dbReference type="GO" id="GO:0006417">
    <property type="term" value="P:regulation of translation"/>
    <property type="evidence" value="ECO:0007669"/>
    <property type="project" value="UniProtKB-KW"/>
</dbReference>
<evidence type="ECO:0000256" key="8">
    <source>
        <dbReference type="SAM" id="MobiDB-lite"/>
    </source>
</evidence>
<sequence>MEAGDPAAGATACLEVGYASKSVLGRIRLRQADGESVGDEASVLRGAALFRYAPPAGDALLVLDATSRVFRVYRCAGGELEAVAVLGSEESSDESASATEQNVDARFSPRGTFVATFARVREQQRDCGTRVRIYRAAVGEPVLTLSSSLSSTRAATAVQWTADEALMFHAAGPEIRAYVGTELARGYVARLRVPGLQSFAVAPCAVPAANIGISSDGSPPPTHYLAAFSAQSTQSTPARLLVFSYPGSFTATVSGASTAFPGVGHHNASLEPLVSRSLFRVQDAEFYWSPRITPGATTPVLLVKTSTDDDPSGKSYYGESRVHYLSLVADAPETAMPDGPIHDVAWAPNGREFIIVHGYAPARATLYHARGAATFEFGTGSRNRVCWSPHGRFLALAGFGNLPGPVQIWDRNKKRVLGEFQAECTTAWAWSPCSRYFMTAVTHPRMKVDNGLRVFGYDGRCVFERRFHPDWLYQVEWRPVPENTYPDRPASPRVLQALRERERGSHGNGEAGNAERGAYIPPHLRAGRGSVPGVAADEGVMAAAPAFRLHEHEAPRKVEPSHTLTKSQLKNRKRKEREARKRSTASDAPST</sequence>
<dbReference type="Pfam" id="PF08662">
    <property type="entry name" value="eIF2A"/>
    <property type="match status" value="1"/>
</dbReference>